<reference evidence="3" key="2">
    <citation type="submission" date="2020-05" db="UniProtKB">
        <authorList>
            <consortium name="EnsemblMetazoa"/>
        </authorList>
    </citation>
    <scope>IDENTIFICATION</scope>
    <source>
        <strain evidence="3">JHB</strain>
    </source>
</reference>
<organism>
    <name type="scientific">Culex quinquefasciatus</name>
    <name type="common">Southern house mosquito</name>
    <name type="synonym">Culex pungens</name>
    <dbReference type="NCBI Taxonomy" id="7176"/>
    <lineage>
        <taxon>Eukaryota</taxon>
        <taxon>Metazoa</taxon>
        <taxon>Ecdysozoa</taxon>
        <taxon>Arthropoda</taxon>
        <taxon>Hexapoda</taxon>
        <taxon>Insecta</taxon>
        <taxon>Pterygota</taxon>
        <taxon>Neoptera</taxon>
        <taxon>Endopterygota</taxon>
        <taxon>Diptera</taxon>
        <taxon>Nematocera</taxon>
        <taxon>Culicoidea</taxon>
        <taxon>Culicidae</taxon>
        <taxon>Culicinae</taxon>
        <taxon>Culicini</taxon>
        <taxon>Culex</taxon>
        <taxon>Culex</taxon>
    </lineage>
</organism>
<accession>B0X9R9</accession>
<dbReference type="AlphaFoldDB" id="B0X9R9"/>
<dbReference type="InParanoid" id="B0X9R9"/>
<reference evidence="2" key="1">
    <citation type="submission" date="2007-03" db="EMBL/GenBank/DDBJ databases">
        <title>Annotation of Culex pipiens quinquefasciatus.</title>
        <authorList>
            <consortium name="The Broad Institute Genome Sequencing Platform"/>
            <person name="Atkinson P.W."/>
            <person name="Hemingway J."/>
            <person name="Christensen B.M."/>
            <person name="Higgs S."/>
            <person name="Kodira C."/>
            <person name="Hannick L."/>
            <person name="Megy K."/>
            <person name="O'Leary S."/>
            <person name="Pearson M."/>
            <person name="Haas B.J."/>
            <person name="Mauceli E."/>
            <person name="Wortman J.R."/>
            <person name="Lee N.H."/>
            <person name="Guigo R."/>
            <person name="Stanke M."/>
            <person name="Alvarado L."/>
            <person name="Amedeo P."/>
            <person name="Antoine C.H."/>
            <person name="Arensburger P."/>
            <person name="Bidwell S.L."/>
            <person name="Crawford M."/>
            <person name="Camaro F."/>
            <person name="Devon K."/>
            <person name="Engels R."/>
            <person name="Hammond M."/>
            <person name="Howarth C."/>
            <person name="Koehrsen M."/>
            <person name="Lawson D."/>
            <person name="Montgomery P."/>
            <person name="Nene V."/>
            <person name="Nusbaum C."/>
            <person name="Puiu D."/>
            <person name="Romero-Severson J."/>
            <person name="Severson D.W."/>
            <person name="Shumway M."/>
            <person name="Sisk P."/>
            <person name="Stolte C."/>
            <person name="Zeng Q."/>
            <person name="Eisenstadt E."/>
            <person name="Fraser-Liggett C."/>
            <person name="Strausberg R."/>
            <person name="Galagan J."/>
            <person name="Birren B."/>
            <person name="Collins F.H."/>
        </authorList>
    </citation>
    <scope>NUCLEOTIDE SEQUENCE [LARGE SCALE GENOMIC DNA]</scope>
    <source>
        <strain evidence="2">JHB</strain>
    </source>
</reference>
<dbReference type="VEuPathDB" id="VectorBase:CPIJ016302"/>
<feature type="region of interest" description="Disordered" evidence="1">
    <location>
        <begin position="237"/>
        <end position="278"/>
    </location>
</feature>
<sequence>MFAIKKNLPVRYIFFFDTDISRPASRRRSSREDFIANPENSAHLLTGEPSRNGPRVQQAAENDKSENGQEDESVNNTTTKSALETVKRRGRFSLPPYVIQYSDEFLLEEFIRAGHCKKKSAAKKKKFLILDVVVGRFDAQGQGHRGHCKRKLNDSGNVSTLDLDIVSPVPFLRNGGASCHARNRHASVLNALQSHNIQASNIKFRLFGLGIMCYGIVKNLQPEPEFGNCGIMSANLRPEMTGVDQERRRTSPKRSSPKKANSKLQEPNQGGHDDHPGRRRAVAVEECQTFFEAISCNSFYLGEVGDVTKRNLLLQMMIYSVTLAGIAVCQCFNSGIDMPSSPATSSNVSSRLAKRGG</sequence>
<gene>
    <name evidence="3" type="primary">6049675</name>
    <name evidence="2" type="ORF">CpipJ_CPIJ016302</name>
</gene>
<dbReference type="STRING" id="7176.B0X9R9"/>
<name>B0X9R9_CULQU</name>
<evidence type="ECO:0000313" key="2">
    <source>
        <dbReference type="EMBL" id="EDS43271.1"/>
    </source>
</evidence>
<dbReference type="KEGG" id="cqu:CpipJ_CPIJ016302"/>
<evidence type="ECO:0000313" key="3">
    <source>
        <dbReference type="EnsemblMetazoa" id="CPIJ016302-PA"/>
    </source>
</evidence>
<dbReference type="Proteomes" id="UP000002320">
    <property type="component" value="Unassembled WGS sequence"/>
</dbReference>
<dbReference type="EMBL" id="DS232547">
    <property type="protein sequence ID" value="EDS43271.1"/>
    <property type="molecule type" value="Genomic_DNA"/>
</dbReference>
<dbReference type="EnsemblMetazoa" id="CPIJ016302-RA">
    <property type="protein sequence ID" value="CPIJ016302-PA"/>
    <property type="gene ID" value="CPIJ016302"/>
</dbReference>
<dbReference type="OrthoDB" id="21615at2759"/>
<feature type="region of interest" description="Disordered" evidence="1">
    <location>
        <begin position="26"/>
        <end position="82"/>
    </location>
</feature>
<feature type="compositionally biased region" description="Basic residues" evidence="1">
    <location>
        <begin position="250"/>
        <end position="261"/>
    </location>
</feature>
<keyword evidence="4" id="KW-1185">Reference proteome</keyword>
<protein>
    <submittedName>
        <fullName evidence="2 3">3-hydroxyisobutyrate dehydrogenase</fullName>
    </submittedName>
</protein>
<proteinExistence type="predicted"/>
<evidence type="ECO:0000313" key="4">
    <source>
        <dbReference type="Proteomes" id="UP000002320"/>
    </source>
</evidence>
<dbReference type="HOGENOM" id="CLU_776731_0_0_1"/>
<dbReference type="VEuPathDB" id="VectorBase:CQUJHB003068"/>
<dbReference type="eggNOG" id="KOG0409">
    <property type="taxonomic scope" value="Eukaryota"/>
</dbReference>
<evidence type="ECO:0000256" key="1">
    <source>
        <dbReference type="SAM" id="MobiDB-lite"/>
    </source>
</evidence>